<feature type="compositionally biased region" description="Acidic residues" evidence="1">
    <location>
        <begin position="348"/>
        <end position="357"/>
    </location>
</feature>
<dbReference type="STRING" id="1618738.UV76_C0004G0003"/>
<protein>
    <recommendedName>
        <fullName evidence="3">DUF642 domain-containing protein</fullName>
    </recommendedName>
</protein>
<feature type="compositionally biased region" description="Gly residues" evidence="1">
    <location>
        <begin position="686"/>
        <end position="695"/>
    </location>
</feature>
<dbReference type="Gene3D" id="2.60.120.260">
    <property type="entry name" value="Galactose-binding domain-like"/>
    <property type="match status" value="2"/>
</dbReference>
<feature type="region of interest" description="Disordered" evidence="1">
    <location>
        <begin position="562"/>
        <end position="750"/>
    </location>
</feature>
<comment type="caution">
    <text evidence="4">The sequence shown here is derived from an EMBL/GenBank/DDBJ whole genome shotgun (WGS) entry which is preliminary data.</text>
</comment>
<gene>
    <name evidence="4" type="ORF">UV76_C0004G0003</name>
</gene>
<feature type="compositionally biased region" description="Acidic residues" evidence="1">
    <location>
        <begin position="368"/>
        <end position="384"/>
    </location>
</feature>
<feature type="signal peptide" evidence="2">
    <location>
        <begin position="1"/>
        <end position="23"/>
    </location>
</feature>
<dbReference type="InterPro" id="IPR036365">
    <property type="entry name" value="PGBD-like_sf"/>
</dbReference>
<reference evidence="4 5" key="1">
    <citation type="journal article" date="2015" name="Nature">
        <title>rRNA introns, odd ribosomes, and small enigmatic genomes across a large radiation of phyla.</title>
        <authorList>
            <person name="Brown C.T."/>
            <person name="Hug L.A."/>
            <person name="Thomas B.C."/>
            <person name="Sharon I."/>
            <person name="Castelle C.J."/>
            <person name="Singh A."/>
            <person name="Wilkins M.J."/>
            <person name="Williams K.H."/>
            <person name="Banfield J.F."/>
        </authorList>
    </citation>
    <scope>NUCLEOTIDE SEQUENCE [LARGE SCALE GENOMIC DNA]</scope>
</reference>
<sequence>MKKISLSLMMFLMVLLVSGTFSVKTTSAVESQECTPGSQIIISSVGDTVNDGSGSAVAMSFEHAAWYPSADLGSGAVWIWHEANISDPTSDHTDIFTKTININGSFVSANIEIAADNGYLIKVNDVTVVDKLSEEHNYEALSSHDLIFNSGNNTLEITVKNFGLEGSTPELNPAGLLYKLVVNDCSSPDTATISATKIVCDDESDLPNWGAGGPNVTSTTASDFLLANPSCHAADWTFELAPGDTENPGDNIIGAAGGVWTPFTSTTTIPLPSASIWVREQMKDGYIPFTGLNTTQNVSAELYCNDDVLHYDNYDFVSSMETGQIYYCVAFNVSTTPPPPAPACSDSQDNDQDELVDTADPGCHTDGDADNTESYDASDDDETDPPAQVCDTSLELIQNGSFESPEVTPATYEIIPDSNPLLKWVVAWVNPHESGLGLEIQNHVAGDPADGDQHAELDGYHPVNISQDIPTVVGTTYALNFKYSARPGRNAADNTIEVKADGNILGAILASDGTSNSNTVWETKTRNFTATGDMTKIEFNDTGTDTSYGGYIDSVSVRCVSSQPTPACSDSLDNDQDQLMDAADPGCHSDGDASNPDSYVPSDDDETNTVPPQCSDSQDNDQDQLIDTNDPGCHTDGDVDNTESYDANDDDETDPPADVCPNIDGNQSEVPDGFNLNNGNCEEDTNGGGGGGGSSSGSHVQCSDKKDNDGDGLEDSADPGCHTDGDANNDDSYVPSDRDEQDGQVLGASTGQVLGAETTCGIYLDKYLKMGRQNNPESVKKLQKFLNDYLHAGLKEDGIFGPLTDKYVRIFQASHKEKVLTPWGLNGPTGIVYLTTTTEINNIMCPTLNLPVPTNLIPITANPAFPPLL</sequence>
<dbReference type="SUPFAM" id="SSF49785">
    <property type="entry name" value="Galactose-binding domain-like"/>
    <property type="match status" value="1"/>
</dbReference>
<proteinExistence type="predicted"/>
<accession>A0A0G1DSS8</accession>
<keyword evidence="2" id="KW-0732">Signal</keyword>
<dbReference type="AlphaFoldDB" id="A0A0G1DSS8"/>
<dbReference type="InterPro" id="IPR036366">
    <property type="entry name" value="PGBDSf"/>
</dbReference>
<evidence type="ECO:0000313" key="4">
    <source>
        <dbReference type="EMBL" id="KKT00971.1"/>
    </source>
</evidence>
<dbReference type="EMBL" id="LCFS01000004">
    <property type="protein sequence ID" value="KKT00971.1"/>
    <property type="molecule type" value="Genomic_DNA"/>
</dbReference>
<evidence type="ECO:0000313" key="5">
    <source>
        <dbReference type="Proteomes" id="UP000034646"/>
    </source>
</evidence>
<dbReference type="Proteomes" id="UP000034646">
    <property type="component" value="Unassembled WGS sequence"/>
</dbReference>
<dbReference type="InterPro" id="IPR008979">
    <property type="entry name" value="Galactose-bd-like_sf"/>
</dbReference>
<evidence type="ECO:0000256" key="1">
    <source>
        <dbReference type="SAM" id="MobiDB-lite"/>
    </source>
</evidence>
<name>A0A0G1DSS8_9BACT</name>
<dbReference type="Pfam" id="PF04862">
    <property type="entry name" value="DUF642"/>
    <property type="match status" value="1"/>
</dbReference>
<dbReference type="InterPro" id="IPR006946">
    <property type="entry name" value="DGR2-like_dom"/>
</dbReference>
<dbReference type="Gene3D" id="1.10.101.10">
    <property type="entry name" value="PGBD-like superfamily/PGBD"/>
    <property type="match status" value="1"/>
</dbReference>
<feature type="compositionally biased region" description="Acidic residues" evidence="1">
    <location>
        <begin position="638"/>
        <end position="655"/>
    </location>
</feature>
<dbReference type="SUPFAM" id="SSF47090">
    <property type="entry name" value="PGBD-like"/>
    <property type="match status" value="1"/>
</dbReference>
<feature type="domain" description="DUF642" evidence="3">
    <location>
        <begin position="396"/>
        <end position="558"/>
    </location>
</feature>
<feature type="chain" id="PRO_5002536712" description="DUF642 domain-containing protein" evidence="2">
    <location>
        <begin position="24"/>
        <end position="869"/>
    </location>
</feature>
<feature type="compositionally biased region" description="Polar residues" evidence="1">
    <location>
        <begin position="664"/>
        <end position="680"/>
    </location>
</feature>
<feature type="region of interest" description="Disordered" evidence="1">
    <location>
        <begin position="338"/>
        <end position="387"/>
    </location>
</feature>
<evidence type="ECO:0000256" key="2">
    <source>
        <dbReference type="SAM" id="SignalP"/>
    </source>
</evidence>
<organism evidence="4 5">
    <name type="scientific">Candidatus Nomurabacteria bacterium GW2011_GWA2_43_15</name>
    <dbReference type="NCBI Taxonomy" id="1618738"/>
    <lineage>
        <taxon>Bacteria</taxon>
        <taxon>Candidatus Nomuraibacteriota</taxon>
    </lineage>
</organism>
<evidence type="ECO:0000259" key="3">
    <source>
        <dbReference type="Pfam" id="PF04862"/>
    </source>
</evidence>